<protein>
    <recommendedName>
        <fullName evidence="1">RING-type domain-containing protein</fullName>
    </recommendedName>
</protein>
<dbReference type="SUPFAM" id="SSF57850">
    <property type="entry name" value="RING/U-box"/>
    <property type="match status" value="1"/>
</dbReference>
<sequence>MEESSHTPTDSHTCALCLMSYPITEYFNHLIEEHYDIFLSLLATYYPDVDSSLFTQLLRRFVLVQLDEEEEEYDNYEYLLDLCNAIGYHTIGISNIENVANECTLTERCPICLDETEKEGYRTKKCGHDFCKDCFQKWTSCHKVCPLCKSKLEEDVK</sequence>
<dbReference type="SMART" id="SM00184">
    <property type="entry name" value="RING"/>
    <property type="match status" value="1"/>
</dbReference>
<dbReference type="Gene3D" id="3.30.40.10">
    <property type="entry name" value="Zinc/RING finger domain, C3HC4 (zinc finger)"/>
    <property type="match status" value="1"/>
</dbReference>
<name>A0A6C0CS74_9ZZZZ</name>
<dbReference type="InterPro" id="IPR013083">
    <property type="entry name" value="Znf_RING/FYVE/PHD"/>
</dbReference>
<reference evidence="2" key="1">
    <citation type="journal article" date="2020" name="Nature">
        <title>Giant virus diversity and host interactions through global metagenomics.</title>
        <authorList>
            <person name="Schulz F."/>
            <person name="Roux S."/>
            <person name="Paez-Espino D."/>
            <person name="Jungbluth S."/>
            <person name="Walsh D.A."/>
            <person name="Denef V.J."/>
            <person name="McMahon K.D."/>
            <person name="Konstantinidis K.T."/>
            <person name="Eloe-Fadrosh E.A."/>
            <person name="Kyrpides N.C."/>
            <person name="Woyke T."/>
        </authorList>
    </citation>
    <scope>NUCLEOTIDE SEQUENCE</scope>
    <source>
        <strain evidence="2">GVMAG-M-3300021962-46</strain>
    </source>
</reference>
<dbReference type="Pfam" id="PF13639">
    <property type="entry name" value="zf-RING_2"/>
    <property type="match status" value="1"/>
</dbReference>
<dbReference type="AlphaFoldDB" id="A0A6C0CS74"/>
<accession>A0A6C0CS74</accession>
<organism evidence="2">
    <name type="scientific">viral metagenome</name>
    <dbReference type="NCBI Taxonomy" id="1070528"/>
    <lineage>
        <taxon>unclassified sequences</taxon>
        <taxon>metagenomes</taxon>
        <taxon>organismal metagenomes</taxon>
    </lineage>
</organism>
<proteinExistence type="predicted"/>
<feature type="domain" description="RING-type" evidence="1">
    <location>
        <begin position="109"/>
        <end position="149"/>
    </location>
</feature>
<dbReference type="EMBL" id="MN739479">
    <property type="protein sequence ID" value="QHT07067.1"/>
    <property type="molecule type" value="Genomic_DNA"/>
</dbReference>
<evidence type="ECO:0000259" key="1">
    <source>
        <dbReference type="PROSITE" id="PS50089"/>
    </source>
</evidence>
<dbReference type="InterPro" id="IPR001841">
    <property type="entry name" value="Znf_RING"/>
</dbReference>
<evidence type="ECO:0000313" key="2">
    <source>
        <dbReference type="EMBL" id="QHT07067.1"/>
    </source>
</evidence>
<dbReference type="PROSITE" id="PS50089">
    <property type="entry name" value="ZF_RING_2"/>
    <property type="match status" value="1"/>
</dbReference>